<keyword evidence="1" id="KW-0732">Signal</keyword>
<dbReference type="EMBL" id="BSFP01000003">
    <property type="protein sequence ID" value="GLK99261.1"/>
    <property type="molecule type" value="Genomic_DNA"/>
</dbReference>
<proteinExistence type="predicted"/>
<protein>
    <recommendedName>
        <fullName evidence="4">Secreted protein</fullName>
    </recommendedName>
</protein>
<feature type="chain" id="PRO_5040925874" description="Secreted protein" evidence="1">
    <location>
        <begin position="41"/>
        <end position="186"/>
    </location>
</feature>
<gene>
    <name evidence="2" type="ORF">GCM10017581_010020</name>
</gene>
<keyword evidence="3" id="KW-1185">Reference proteome</keyword>
<name>A0A9W6NK17_9ACTN</name>
<reference evidence="2" key="2">
    <citation type="submission" date="2023-01" db="EMBL/GenBank/DDBJ databases">
        <authorList>
            <person name="Sun Q."/>
            <person name="Evtushenko L."/>
        </authorList>
    </citation>
    <scope>NUCLEOTIDE SEQUENCE</scope>
    <source>
        <strain evidence="2">VKM Ac-1321</strain>
    </source>
</reference>
<dbReference type="RefSeq" id="WP_271188920.1">
    <property type="nucleotide sequence ID" value="NZ_BSFP01000003.1"/>
</dbReference>
<dbReference type="AlphaFoldDB" id="A0A9W6NK17"/>
<organism evidence="2 3">
    <name type="scientific">Dactylosporangium matsuzakiense</name>
    <dbReference type="NCBI Taxonomy" id="53360"/>
    <lineage>
        <taxon>Bacteria</taxon>
        <taxon>Bacillati</taxon>
        <taxon>Actinomycetota</taxon>
        <taxon>Actinomycetes</taxon>
        <taxon>Micromonosporales</taxon>
        <taxon>Micromonosporaceae</taxon>
        <taxon>Dactylosporangium</taxon>
    </lineage>
</organism>
<reference evidence="2" key="1">
    <citation type="journal article" date="2014" name="Int. J. Syst. Evol. Microbiol.">
        <title>Complete genome sequence of Corynebacterium casei LMG S-19264T (=DSM 44701T), isolated from a smear-ripened cheese.</title>
        <authorList>
            <consortium name="US DOE Joint Genome Institute (JGI-PGF)"/>
            <person name="Walter F."/>
            <person name="Albersmeier A."/>
            <person name="Kalinowski J."/>
            <person name="Ruckert C."/>
        </authorList>
    </citation>
    <scope>NUCLEOTIDE SEQUENCE</scope>
    <source>
        <strain evidence="2">VKM Ac-1321</strain>
    </source>
</reference>
<feature type="signal peptide" evidence="1">
    <location>
        <begin position="1"/>
        <end position="40"/>
    </location>
</feature>
<sequence length="186" mass="19291">MSKEQPRAGRRRSERLARVLAAAALATAGLTALAPAKAYAGDAGDVPYCWEVAGPNGTVTIRCVRGAGVLEKDCYPCPWAEVDFMTLVTQPPEFTADLIGGLDAYFAGNTATGLNTLTDVSKRPGAHSLQVKAVSTGIPMPEPALGHLTAFGKDLSAALTVLSTDQKQGRALLDAAAAELTQGLPK</sequence>
<evidence type="ECO:0000256" key="1">
    <source>
        <dbReference type="SAM" id="SignalP"/>
    </source>
</evidence>
<dbReference type="Proteomes" id="UP001143480">
    <property type="component" value="Unassembled WGS sequence"/>
</dbReference>
<accession>A0A9W6NK17</accession>
<evidence type="ECO:0000313" key="2">
    <source>
        <dbReference type="EMBL" id="GLK99261.1"/>
    </source>
</evidence>
<evidence type="ECO:0000313" key="3">
    <source>
        <dbReference type="Proteomes" id="UP001143480"/>
    </source>
</evidence>
<comment type="caution">
    <text evidence="2">The sequence shown here is derived from an EMBL/GenBank/DDBJ whole genome shotgun (WGS) entry which is preliminary data.</text>
</comment>
<evidence type="ECO:0008006" key="4">
    <source>
        <dbReference type="Google" id="ProtNLM"/>
    </source>
</evidence>